<evidence type="ECO:0000259" key="1">
    <source>
        <dbReference type="Pfam" id="PF00535"/>
    </source>
</evidence>
<protein>
    <submittedName>
        <fullName evidence="2">Glycosyltransferase</fullName>
    </submittedName>
</protein>
<dbReference type="PANTHER" id="PTHR43685:SF3">
    <property type="entry name" value="SLR2126 PROTEIN"/>
    <property type="match status" value="1"/>
</dbReference>
<feature type="domain" description="Glycosyltransferase 2-like" evidence="1">
    <location>
        <begin position="8"/>
        <end position="168"/>
    </location>
</feature>
<evidence type="ECO:0000313" key="3">
    <source>
        <dbReference type="Proteomes" id="UP000807309"/>
    </source>
</evidence>
<accession>A0ABS0C6H8</accession>
<name>A0ABS0C6H8_9NOCA</name>
<dbReference type="InterPro" id="IPR050834">
    <property type="entry name" value="Glycosyltransf_2"/>
</dbReference>
<dbReference type="SUPFAM" id="SSF53448">
    <property type="entry name" value="Nucleotide-diphospho-sugar transferases"/>
    <property type="match status" value="1"/>
</dbReference>
<dbReference type="InterPro" id="IPR029044">
    <property type="entry name" value="Nucleotide-diphossugar_trans"/>
</dbReference>
<evidence type="ECO:0000313" key="2">
    <source>
        <dbReference type="EMBL" id="MBF6224249.1"/>
    </source>
</evidence>
<dbReference type="EMBL" id="JADLRE010000002">
    <property type="protein sequence ID" value="MBF6224249.1"/>
    <property type="molecule type" value="Genomic_DNA"/>
</dbReference>
<organism evidence="2 3">
    <name type="scientific">Nocardia abscessus</name>
    <dbReference type="NCBI Taxonomy" id="120957"/>
    <lineage>
        <taxon>Bacteria</taxon>
        <taxon>Bacillati</taxon>
        <taxon>Actinomycetota</taxon>
        <taxon>Actinomycetes</taxon>
        <taxon>Mycobacteriales</taxon>
        <taxon>Nocardiaceae</taxon>
        <taxon>Nocardia</taxon>
    </lineage>
</organism>
<gene>
    <name evidence="2" type="ORF">IU470_03830</name>
</gene>
<dbReference type="Proteomes" id="UP000807309">
    <property type="component" value="Unassembled WGS sequence"/>
</dbReference>
<comment type="caution">
    <text evidence="2">The sequence shown here is derived from an EMBL/GenBank/DDBJ whole genome shotgun (WGS) entry which is preliminary data.</text>
</comment>
<dbReference type="Pfam" id="PF00535">
    <property type="entry name" value="Glycos_transf_2"/>
    <property type="match status" value="1"/>
</dbReference>
<sequence>MRKPNLVSVIIAVFNGLPLLDVQLEGLAAQDYSEPFEVILSDNGSADGLAEYLEGHPLSEQLRLRRIDSSDSRGTPHARNVGAAAADGDFLAFTDQDDWVHPSWLSALVEVGATCDAVGGPIETVSLNSPEVARWRPSPPPEERFDSHYMFWAHGNNMGMWRTAFEKVGGFDEDMLFGDDIDISWTIQEAGMTLGHAPDAMVAYRLRPTLREAWRQAVGYGRTQVDVYVKHAPMGCPPYPWRATLTSLAVFLFCNPAFFFMRRWVPTGLWALHGGLLAGRLRGSLHHRTLAYL</sequence>
<keyword evidence="3" id="KW-1185">Reference proteome</keyword>
<dbReference type="InterPro" id="IPR001173">
    <property type="entry name" value="Glyco_trans_2-like"/>
</dbReference>
<proteinExistence type="predicted"/>
<reference evidence="2 3" key="1">
    <citation type="submission" date="2020-10" db="EMBL/GenBank/DDBJ databases">
        <title>Identification of Nocardia species via Next-generation sequencing and recognition of intraspecies genetic diversity.</title>
        <authorList>
            <person name="Li P."/>
            <person name="Li P."/>
            <person name="Lu B."/>
        </authorList>
    </citation>
    <scope>NUCLEOTIDE SEQUENCE [LARGE SCALE GENOMIC DNA]</scope>
    <source>
        <strain evidence="2 3">N-11</strain>
    </source>
</reference>
<dbReference type="Gene3D" id="3.90.550.10">
    <property type="entry name" value="Spore Coat Polysaccharide Biosynthesis Protein SpsA, Chain A"/>
    <property type="match status" value="1"/>
</dbReference>
<dbReference type="PANTHER" id="PTHR43685">
    <property type="entry name" value="GLYCOSYLTRANSFERASE"/>
    <property type="match status" value="1"/>
</dbReference>